<name>A0AAV4QT04_CAEEX</name>
<dbReference type="AlphaFoldDB" id="A0AAV4QT04"/>
<dbReference type="Proteomes" id="UP001054945">
    <property type="component" value="Unassembled WGS sequence"/>
</dbReference>
<feature type="coiled-coil region" evidence="1">
    <location>
        <begin position="173"/>
        <end position="232"/>
    </location>
</feature>
<comment type="caution">
    <text evidence="2">The sequence shown here is derived from an EMBL/GenBank/DDBJ whole genome shotgun (WGS) entry which is preliminary data.</text>
</comment>
<accession>A0AAV4QT04</accession>
<dbReference type="EMBL" id="BPLR01006643">
    <property type="protein sequence ID" value="GIY11409.1"/>
    <property type="molecule type" value="Genomic_DNA"/>
</dbReference>
<sequence length="752" mass="87303">MVRGLAAPLESGDVGFPVYTFDKNVLPLQISNWLVYDHLLRQGFQYTLSIFVTEANFPTHPEKLLAACDILILLGLDSNSSEYKSITQMCSTSNTQKFSHSLLVAVINCLFDLTTKEGRFNEISEIKDKRESHHEEEMPKISVQNRTLSLDSFDKKSDNILKLNKESSELNLHDQVQLIKDEKEKEIQKLRHKLLEELDRLHAQDRKQQLEMEQLRNEMQKEKDELFNEKEKFKVFCLYGFSPAKELLIDKEYENKLERKTRELESDFITKLHTKEKDLNVLQQRILEKIKELNLSNQKENFLNIKRELEDMKLIHTSLQNKYSNLLDEKELRKHSEKERESLIENIRKLETKLRIKEPELMDAQKQLDLTRDTLHMEEAVWHKERRKLEKEVQSSREMYQTLIQRIEEQKEDIQALHRTIHILHFQLTDKNVQNTARTEPFSSNKSSFKVADITRREPEIFRISRGINESPQSATSQFTSNPVTYNVTTEQRFQPSSLYKIKPFTSEFQSTHFENLIKNELPTLDLSFPSPIKNQFSNAFASIYKPEVSISAPLTTSAKNMPDDSDKGLLKDSININKKTDAYSFTIHSNSPTFNSQENMSAEIVKSGSKHKQHTQYDLHQGNTSKALLSDSYLKESVLNKTNEESSKDLLEEFKENNQIKSSFPSSIEGTRNYESSFEKIEINPIISKPSSLVENSFTVSMNKDTSEKLIELQDNNKVIIQESNAKISDSSFDAKHESKSSFEAPVVELI</sequence>
<dbReference type="InterPro" id="IPR006594">
    <property type="entry name" value="LisH"/>
</dbReference>
<keyword evidence="1" id="KW-0175">Coiled coil</keyword>
<dbReference type="Pfam" id="PF16045">
    <property type="entry name" value="LisH_2"/>
    <property type="match status" value="1"/>
</dbReference>
<organism evidence="2 3">
    <name type="scientific">Caerostris extrusa</name>
    <name type="common">Bark spider</name>
    <name type="synonym">Caerostris bankana</name>
    <dbReference type="NCBI Taxonomy" id="172846"/>
    <lineage>
        <taxon>Eukaryota</taxon>
        <taxon>Metazoa</taxon>
        <taxon>Ecdysozoa</taxon>
        <taxon>Arthropoda</taxon>
        <taxon>Chelicerata</taxon>
        <taxon>Arachnida</taxon>
        <taxon>Araneae</taxon>
        <taxon>Araneomorphae</taxon>
        <taxon>Entelegynae</taxon>
        <taxon>Araneoidea</taxon>
        <taxon>Araneidae</taxon>
        <taxon>Caerostris</taxon>
    </lineage>
</organism>
<gene>
    <name evidence="2" type="primary">AVEN_107678_1</name>
    <name evidence="2" type="ORF">CEXT_195971</name>
</gene>
<dbReference type="PROSITE" id="PS50896">
    <property type="entry name" value="LISH"/>
    <property type="match status" value="1"/>
</dbReference>
<proteinExistence type="predicted"/>
<evidence type="ECO:0000313" key="2">
    <source>
        <dbReference type="EMBL" id="GIY11409.1"/>
    </source>
</evidence>
<evidence type="ECO:0000313" key="3">
    <source>
        <dbReference type="Proteomes" id="UP001054945"/>
    </source>
</evidence>
<keyword evidence="3" id="KW-1185">Reference proteome</keyword>
<feature type="coiled-coil region" evidence="1">
    <location>
        <begin position="386"/>
        <end position="420"/>
    </location>
</feature>
<reference evidence="2 3" key="1">
    <citation type="submission" date="2021-06" db="EMBL/GenBank/DDBJ databases">
        <title>Caerostris extrusa draft genome.</title>
        <authorList>
            <person name="Kono N."/>
            <person name="Arakawa K."/>
        </authorList>
    </citation>
    <scope>NUCLEOTIDE SEQUENCE [LARGE SCALE GENOMIC DNA]</scope>
</reference>
<evidence type="ECO:0000256" key="1">
    <source>
        <dbReference type="SAM" id="Coils"/>
    </source>
</evidence>
<protein>
    <submittedName>
        <fullName evidence="2">LisH domain-containing protein</fullName>
    </submittedName>
</protein>